<reference evidence="10 11" key="1">
    <citation type="submission" date="2018-08" db="EMBL/GenBank/DDBJ databases">
        <title>Mucilaginibacter terrae sp. nov., isolated from manganese diggings.</title>
        <authorList>
            <person name="Huang Y."/>
            <person name="Zhou Z."/>
        </authorList>
    </citation>
    <scope>NUCLEOTIDE SEQUENCE [LARGE SCALE GENOMIC DNA]</scope>
    <source>
        <strain evidence="10 11">ZH6</strain>
    </source>
</reference>
<dbReference type="OrthoDB" id="311344at2"/>
<evidence type="ECO:0000259" key="8">
    <source>
        <dbReference type="PROSITE" id="PS50893"/>
    </source>
</evidence>
<dbReference type="Gene3D" id="1.20.1560.10">
    <property type="entry name" value="ABC transporter type 1, transmembrane domain"/>
    <property type="match status" value="1"/>
</dbReference>
<evidence type="ECO:0000256" key="6">
    <source>
        <dbReference type="ARBA" id="ARBA00023136"/>
    </source>
</evidence>
<keyword evidence="4 10" id="KW-0067">ATP-binding</keyword>
<keyword evidence="11" id="KW-1185">Reference proteome</keyword>
<name>A0A3E2NWB5_9SPHI</name>
<dbReference type="GO" id="GO:0015421">
    <property type="term" value="F:ABC-type oligopeptide transporter activity"/>
    <property type="evidence" value="ECO:0007669"/>
    <property type="project" value="TreeGrafter"/>
</dbReference>
<dbReference type="GO" id="GO:0005886">
    <property type="term" value="C:plasma membrane"/>
    <property type="evidence" value="ECO:0007669"/>
    <property type="project" value="UniProtKB-SubCell"/>
</dbReference>
<dbReference type="EMBL" id="QWDE01000001">
    <property type="protein sequence ID" value="RFZ85303.1"/>
    <property type="molecule type" value="Genomic_DNA"/>
</dbReference>
<dbReference type="InterPro" id="IPR039421">
    <property type="entry name" value="Type_1_exporter"/>
</dbReference>
<dbReference type="InterPro" id="IPR003593">
    <property type="entry name" value="AAA+_ATPase"/>
</dbReference>
<feature type="domain" description="ABC transporter" evidence="8">
    <location>
        <begin position="345"/>
        <end position="557"/>
    </location>
</feature>
<gene>
    <name evidence="10" type="ORF">DYU05_06820</name>
</gene>
<dbReference type="PANTHER" id="PTHR43394:SF4">
    <property type="entry name" value="TOXIN SECRETION ABC TRANSPORTER ATP-BINDING PROTEIN"/>
    <property type="match status" value="1"/>
</dbReference>
<comment type="subcellular location">
    <subcellularLocation>
        <location evidence="1">Cell membrane</location>
        <topology evidence="1">Multi-pass membrane protein</topology>
    </subcellularLocation>
</comment>
<proteinExistence type="predicted"/>
<evidence type="ECO:0000313" key="11">
    <source>
        <dbReference type="Proteomes" id="UP000260823"/>
    </source>
</evidence>
<evidence type="ECO:0000313" key="10">
    <source>
        <dbReference type="EMBL" id="RFZ85303.1"/>
    </source>
</evidence>
<dbReference type="SUPFAM" id="SSF90123">
    <property type="entry name" value="ABC transporter transmembrane region"/>
    <property type="match status" value="1"/>
</dbReference>
<dbReference type="SUPFAM" id="SSF52540">
    <property type="entry name" value="P-loop containing nucleoside triphosphate hydrolases"/>
    <property type="match status" value="1"/>
</dbReference>
<evidence type="ECO:0000256" key="2">
    <source>
        <dbReference type="ARBA" id="ARBA00022692"/>
    </source>
</evidence>
<feature type="transmembrane region" description="Helical" evidence="7">
    <location>
        <begin position="58"/>
        <end position="81"/>
    </location>
</feature>
<dbReference type="Proteomes" id="UP000260823">
    <property type="component" value="Unassembled WGS sequence"/>
</dbReference>
<organism evidence="10 11">
    <name type="scientific">Mucilaginibacter terrenus</name>
    <dbReference type="NCBI Taxonomy" id="2482727"/>
    <lineage>
        <taxon>Bacteria</taxon>
        <taxon>Pseudomonadati</taxon>
        <taxon>Bacteroidota</taxon>
        <taxon>Sphingobacteriia</taxon>
        <taxon>Sphingobacteriales</taxon>
        <taxon>Sphingobacteriaceae</taxon>
        <taxon>Mucilaginibacter</taxon>
    </lineage>
</organism>
<dbReference type="RefSeq" id="WP_117382203.1">
    <property type="nucleotide sequence ID" value="NZ_QWDE01000001.1"/>
</dbReference>
<evidence type="ECO:0000256" key="3">
    <source>
        <dbReference type="ARBA" id="ARBA00022741"/>
    </source>
</evidence>
<evidence type="ECO:0000256" key="4">
    <source>
        <dbReference type="ARBA" id="ARBA00022840"/>
    </source>
</evidence>
<keyword evidence="5 7" id="KW-1133">Transmembrane helix</keyword>
<dbReference type="GO" id="GO:0016887">
    <property type="term" value="F:ATP hydrolysis activity"/>
    <property type="evidence" value="ECO:0007669"/>
    <property type="project" value="InterPro"/>
</dbReference>
<evidence type="ECO:0000256" key="7">
    <source>
        <dbReference type="SAM" id="Phobius"/>
    </source>
</evidence>
<feature type="transmembrane region" description="Helical" evidence="7">
    <location>
        <begin position="253"/>
        <end position="274"/>
    </location>
</feature>
<protein>
    <submittedName>
        <fullName evidence="10">ABC transporter ATP-binding protein</fullName>
    </submittedName>
</protein>
<keyword evidence="2 7" id="KW-0812">Transmembrane</keyword>
<dbReference type="AlphaFoldDB" id="A0A3E2NWB5"/>
<dbReference type="GO" id="GO:0005524">
    <property type="term" value="F:ATP binding"/>
    <property type="evidence" value="ECO:0007669"/>
    <property type="project" value="UniProtKB-KW"/>
</dbReference>
<dbReference type="Pfam" id="PF00005">
    <property type="entry name" value="ABC_tran"/>
    <property type="match status" value="1"/>
</dbReference>
<dbReference type="SMART" id="SM00382">
    <property type="entry name" value="AAA"/>
    <property type="match status" value="1"/>
</dbReference>
<feature type="transmembrane region" description="Helical" evidence="7">
    <location>
        <begin position="29"/>
        <end position="52"/>
    </location>
</feature>
<evidence type="ECO:0000256" key="1">
    <source>
        <dbReference type="ARBA" id="ARBA00004651"/>
    </source>
</evidence>
<dbReference type="Gene3D" id="3.40.50.300">
    <property type="entry name" value="P-loop containing nucleotide triphosphate hydrolases"/>
    <property type="match status" value="1"/>
</dbReference>
<accession>A0A3E2NWB5</accession>
<dbReference type="PANTHER" id="PTHR43394">
    <property type="entry name" value="ATP-DEPENDENT PERMEASE MDL1, MITOCHONDRIAL"/>
    <property type="match status" value="1"/>
</dbReference>
<dbReference type="Pfam" id="PF00664">
    <property type="entry name" value="ABC_membrane"/>
    <property type="match status" value="1"/>
</dbReference>
<evidence type="ECO:0000256" key="5">
    <source>
        <dbReference type="ARBA" id="ARBA00022989"/>
    </source>
</evidence>
<dbReference type="InterPro" id="IPR011527">
    <property type="entry name" value="ABC1_TM_dom"/>
</dbReference>
<evidence type="ECO:0000259" key="9">
    <source>
        <dbReference type="PROSITE" id="PS50929"/>
    </source>
</evidence>
<dbReference type="PROSITE" id="PS50893">
    <property type="entry name" value="ABC_TRANSPORTER_2"/>
    <property type="match status" value="1"/>
</dbReference>
<dbReference type="InterPro" id="IPR036640">
    <property type="entry name" value="ABC1_TM_sf"/>
</dbReference>
<keyword evidence="6 7" id="KW-0472">Membrane</keyword>
<feature type="transmembrane region" description="Helical" evidence="7">
    <location>
        <begin position="165"/>
        <end position="183"/>
    </location>
</feature>
<feature type="domain" description="ABC transmembrane type-1" evidence="9">
    <location>
        <begin position="32"/>
        <end position="309"/>
    </location>
</feature>
<dbReference type="InterPro" id="IPR027417">
    <property type="entry name" value="P-loop_NTPase"/>
</dbReference>
<comment type="caution">
    <text evidence="10">The sequence shown here is derived from an EMBL/GenBank/DDBJ whole genome shotgun (WGS) entry which is preliminary data.</text>
</comment>
<dbReference type="InterPro" id="IPR003439">
    <property type="entry name" value="ABC_transporter-like_ATP-bd"/>
</dbReference>
<sequence>MAESTSVSVKSATKKLLQLVNLERKEVSYIYFFAALGGIIQLSLPLGIQAIIGLLFGGILSASLIVLICFVVLGVMLAGILQVMQMRVSERIQQRIFARLTFAYAYRIPKIDLLSVDNYYLPELVNRFFDTASLQKGLSKLLLDIPAASIQILFGLILLSFYHPIFIVFGIVLLAVVLIIFYLTSPKGLRSSIEESDYKYQVAHWLEEISRAVKTFKFSQNFGLHLKKTDKLTAGYLDARTEHFNVLILQYRVLIAFKVTITAAMLIIGSLLLIRQQINLGQFVAAEIIIIGTLSSVEKLIVSLETVYDVMTSIEKLDKVLQKPHDPESSKLSITDADMSQSVDISVANLSFAYQEGKQVINNLSFAVKPGEKVCIRGTEGSGKTTLLRVLAGLYGSYKGQILVNGVPLQNLPAEQWRSKVAVYFAREELFSGTFWDNLTLGNEKIGISSVIEVCNLVGLADYISSREQGYQSILDPLGQKLSDTAVQKILIARCMLAKPSLLLLESGWQNIEEPYRRLITEKLMNDRTFTVMAITDNPEFIKRCDKVIDLSTTQKA</sequence>
<dbReference type="PROSITE" id="PS50929">
    <property type="entry name" value="ABC_TM1F"/>
    <property type="match status" value="1"/>
</dbReference>
<feature type="transmembrane region" description="Helical" evidence="7">
    <location>
        <begin position="141"/>
        <end position="159"/>
    </location>
</feature>
<keyword evidence="3" id="KW-0547">Nucleotide-binding</keyword>